<evidence type="ECO:0000313" key="2">
    <source>
        <dbReference type="EMBL" id="KAF2396516.1"/>
    </source>
</evidence>
<proteinExistence type="predicted"/>
<accession>A0A6G1HKY2</accession>
<protein>
    <submittedName>
        <fullName evidence="2">Uncharacterized protein</fullName>
    </submittedName>
</protein>
<dbReference type="OrthoDB" id="3358750at2759"/>
<dbReference type="PANTHER" id="PTHR39475:SF1">
    <property type="entry name" value="CONIDIATION-SPECIFIC PROTEIN 6"/>
    <property type="match status" value="1"/>
</dbReference>
<feature type="compositionally biased region" description="Basic and acidic residues" evidence="1">
    <location>
        <begin position="94"/>
        <end position="110"/>
    </location>
</feature>
<dbReference type="EMBL" id="ML996706">
    <property type="protein sequence ID" value="KAF2396516.1"/>
    <property type="molecule type" value="Genomic_DNA"/>
</dbReference>
<feature type="compositionally biased region" description="Polar residues" evidence="1">
    <location>
        <begin position="1"/>
        <end position="10"/>
    </location>
</feature>
<evidence type="ECO:0000313" key="3">
    <source>
        <dbReference type="Proteomes" id="UP000799640"/>
    </source>
</evidence>
<gene>
    <name evidence="2" type="ORF">EJ06DRAFT_559654</name>
</gene>
<name>A0A6G1HKY2_9PEZI</name>
<evidence type="ECO:0000256" key="1">
    <source>
        <dbReference type="SAM" id="MobiDB-lite"/>
    </source>
</evidence>
<reference evidence="2" key="1">
    <citation type="journal article" date="2020" name="Stud. Mycol.">
        <title>101 Dothideomycetes genomes: a test case for predicting lifestyles and emergence of pathogens.</title>
        <authorList>
            <person name="Haridas S."/>
            <person name="Albert R."/>
            <person name="Binder M."/>
            <person name="Bloem J."/>
            <person name="Labutti K."/>
            <person name="Salamov A."/>
            <person name="Andreopoulos B."/>
            <person name="Baker S."/>
            <person name="Barry K."/>
            <person name="Bills G."/>
            <person name="Bluhm B."/>
            <person name="Cannon C."/>
            <person name="Castanera R."/>
            <person name="Culley D."/>
            <person name="Daum C."/>
            <person name="Ezra D."/>
            <person name="Gonzalez J."/>
            <person name="Henrissat B."/>
            <person name="Kuo A."/>
            <person name="Liang C."/>
            <person name="Lipzen A."/>
            <person name="Lutzoni F."/>
            <person name="Magnuson J."/>
            <person name="Mondo S."/>
            <person name="Nolan M."/>
            <person name="Ohm R."/>
            <person name="Pangilinan J."/>
            <person name="Park H.-J."/>
            <person name="Ramirez L."/>
            <person name="Alfaro M."/>
            <person name="Sun H."/>
            <person name="Tritt A."/>
            <person name="Yoshinaga Y."/>
            <person name="Zwiers L.-H."/>
            <person name="Turgeon B."/>
            <person name="Goodwin S."/>
            <person name="Spatafora J."/>
            <person name="Crous P."/>
            <person name="Grigoriev I."/>
        </authorList>
    </citation>
    <scope>NUCLEOTIDE SEQUENCE</scope>
    <source>
        <strain evidence="2">CBS 262.69</strain>
    </source>
</reference>
<feature type="region of interest" description="Disordered" evidence="1">
    <location>
        <begin position="1"/>
        <end position="124"/>
    </location>
</feature>
<feature type="compositionally biased region" description="Polar residues" evidence="1">
    <location>
        <begin position="41"/>
        <end position="51"/>
    </location>
</feature>
<dbReference type="Proteomes" id="UP000799640">
    <property type="component" value="Unassembled WGS sequence"/>
</dbReference>
<organism evidence="2 3">
    <name type="scientific">Trichodelitschia bisporula</name>
    <dbReference type="NCBI Taxonomy" id="703511"/>
    <lineage>
        <taxon>Eukaryota</taxon>
        <taxon>Fungi</taxon>
        <taxon>Dikarya</taxon>
        <taxon>Ascomycota</taxon>
        <taxon>Pezizomycotina</taxon>
        <taxon>Dothideomycetes</taxon>
        <taxon>Dothideomycetes incertae sedis</taxon>
        <taxon>Phaeotrichales</taxon>
        <taxon>Phaeotrichaceae</taxon>
        <taxon>Trichodelitschia</taxon>
    </lineage>
</organism>
<keyword evidence="3" id="KW-1185">Reference proteome</keyword>
<sequence>MSGTGNSNVGTAGIYESQEQRTFDNETIDSAERYKQGMPVSGSNAAKTMNPSVHDKLNRTAERYHPPSQADMDRESLQRDARAPAWSHGNEPSRGARIDQELREDDEKIMQGKPQEWGSTAWKK</sequence>
<feature type="compositionally biased region" description="Basic and acidic residues" evidence="1">
    <location>
        <begin position="18"/>
        <end position="35"/>
    </location>
</feature>
<feature type="compositionally biased region" description="Basic and acidic residues" evidence="1">
    <location>
        <begin position="53"/>
        <end position="82"/>
    </location>
</feature>
<dbReference type="PANTHER" id="PTHR39475">
    <property type="entry name" value="CONIDIATION-SPECIFIC PROTEIN 6"/>
    <property type="match status" value="1"/>
</dbReference>
<dbReference type="AlphaFoldDB" id="A0A6G1HKY2"/>